<evidence type="ECO:0000313" key="3">
    <source>
        <dbReference type="Proteomes" id="UP000266841"/>
    </source>
</evidence>
<reference evidence="2 3" key="1">
    <citation type="journal article" date="2012" name="Genome Biol.">
        <title>Genome and low-iron response of an oceanic diatom adapted to chronic iron limitation.</title>
        <authorList>
            <person name="Lommer M."/>
            <person name="Specht M."/>
            <person name="Roy A.S."/>
            <person name="Kraemer L."/>
            <person name="Andreson R."/>
            <person name="Gutowska M.A."/>
            <person name="Wolf J."/>
            <person name="Bergner S.V."/>
            <person name="Schilhabel M.B."/>
            <person name="Klostermeier U.C."/>
            <person name="Beiko R.G."/>
            <person name="Rosenstiel P."/>
            <person name="Hippler M."/>
            <person name="Laroche J."/>
        </authorList>
    </citation>
    <scope>NUCLEOTIDE SEQUENCE [LARGE SCALE GENOMIC DNA]</scope>
    <source>
        <strain evidence="2 3">CCMP1005</strain>
    </source>
</reference>
<feature type="non-terminal residue" evidence="2">
    <location>
        <position position="244"/>
    </location>
</feature>
<dbReference type="EMBL" id="AGNL01000445">
    <property type="protein sequence ID" value="EJK77760.1"/>
    <property type="molecule type" value="Genomic_DNA"/>
</dbReference>
<feature type="compositionally biased region" description="Low complexity" evidence="1">
    <location>
        <begin position="213"/>
        <end position="222"/>
    </location>
</feature>
<dbReference type="Proteomes" id="UP000266841">
    <property type="component" value="Unassembled WGS sequence"/>
</dbReference>
<dbReference type="AlphaFoldDB" id="K0TJC8"/>
<proteinExistence type="predicted"/>
<evidence type="ECO:0000256" key="1">
    <source>
        <dbReference type="SAM" id="MobiDB-lite"/>
    </source>
</evidence>
<evidence type="ECO:0000313" key="2">
    <source>
        <dbReference type="EMBL" id="EJK77760.1"/>
    </source>
</evidence>
<keyword evidence="3" id="KW-1185">Reference proteome</keyword>
<accession>K0TJC8</accession>
<feature type="compositionally biased region" description="Basic and acidic residues" evidence="1">
    <location>
        <begin position="110"/>
        <end position="135"/>
    </location>
</feature>
<organism evidence="2 3">
    <name type="scientific">Thalassiosira oceanica</name>
    <name type="common">Marine diatom</name>
    <dbReference type="NCBI Taxonomy" id="159749"/>
    <lineage>
        <taxon>Eukaryota</taxon>
        <taxon>Sar</taxon>
        <taxon>Stramenopiles</taxon>
        <taxon>Ochrophyta</taxon>
        <taxon>Bacillariophyta</taxon>
        <taxon>Coscinodiscophyceae</taxon>
        <taxon>Thalassiosirophycidae</taxon>
        <taxon>Thalassiosirales</taxon>
        <taxon>Thalassiosiraceae</taxon>
        <taxon>Thalassiosira</taxon>
    </lineage>
</organism>
<feature type="region of interest" description="Disordered" evidence="1">
    <location>
        <begin position="1"/>
        <end position="244"/>
    </location>
</feature>
<gene>
    <name evidence="2" type="ORF">THAOC_00384</name>
</gene>
<comment type="caution">
    <text evidence="2">The sequence shown here is derived from an EMBL/GenBank/DDBJ whole genome shotgun (WGS) entry which is preliminary data.</text>
</comment>
<feature type="compositionally biased region" description="Basic and acidic residues" evidence="1">
    <location>
        <begin position="81"/>
        <end position="98"/>
    </location>
</feature>
<feature type="compositionally biased region" description="Pro residues" evidence="1">
    <location>
        <begin position="46"/>
        <end position="61"/>
    </location>
</feature>
<name>K0TJC8_THAOC</name>
<sequence>MPRTRGARPRALPPLQVLRLHRPMSPGLCAPTASASPPATPRGRPRPPPAGGGVPHPPPPGGQVAPPRGPGSLGRAALDGRPARGDGLHLPRVDDPPVGRRGPVGTGAAREGRGVRRCHGDHDRRQLPQPHELRGVPEVSVGRSPERRQQQQPAGAGEERPGGGRGGGGRGRDRGQARRRRRGREGAVRLPPRRKFGFVGEFDGGGDPARAPTGDVVVGTNDVGEDIFRNNSGRRRGVDAPADG</sequence>
<protein>
    <submittedName>
        <fullName evidence="2">Uncharacterized protein</fullName>
    </submittedName>
</protein>